<dbReference type="EMBL" id="OU503047">
    <property type="protein sequence ID" value="CAI9772362.1"/>
    <property type="molecule type" value="Genomic_DNA"/>
</dbReference>
<dbReference type="SUPFAM" id="SSF81606">
    <property type="entry name" value="PP2C-like"/>
    <property type="match status" value="1"/>
</dbReference>
<dbReference type="Proteomes" id="UP000834106">
    <property type="component" value="Chromosome 12"/>
</dbReference>
<reference evidence="1" key="1">
    <citation type="submission" date="2023-05" db="EMBL/GenBank/DDBJ databases">
        <authorList>
            <person name="Huff M."/>
        </authorList>
    </citation>
    <scope>NUCLEOTIDE SEQUENCE</scope>
</reference>
<organism evidence="1 2">
    <name type="scientific">Fraxinus pennsylvanica</name>
    <dbReference type="NCBI Taxonomy" id="56036"/>
    <lineage>
        <taxon>Eukaryota</taxon>
        <taxon>Viridiplantae</taxon>
        <taxon>Streptophyta</taxon>
        <taxon>Embryophyta</taxon>
        <taxon>Tracheophyta</taxon>
        <taxon>Spermatophyta</taxon>
        <taxon>Magnoliopsida</taxon>
        <taxon>eudicotyledons</taxon>
        <taxon>Gunneridae</taxon>
        <taxon>Pentapetalae</taxon>
        <taxon>asterids</taxon>
        <taxon>lamiids</taxon>
        <taxon>Lamiales</taxon>
        <taxon>Oleaceae</taxon>
        <taxon>Oleeae</taxon>
        <taxon>Fraxinus</taxon>
    </lineage>
</organism>
<evidence type="ECO:0000313" key="1">
    <source>
        <dbReference type="EMBL" id="CAI9772362.1"/>
    </source>
</evidence>
<dbReference type="Gene3D" id="3.60.40.10">
    <property type="entry name" value="PPM-type phosphatase domain"/>
    <property type="match status" value="2"/>
</dbReference>
<accession>A0AAD2DYE6</accession>
<evidence type="ECO:0008006" key="3">
    <source>
        <dbReference type="Google" id="ProtNLM"/>
    </source>
</evidence>
<name>A0AAD2DYE6_9LAMI</name>
<keyword evidence="2" id="KW-1185">Reference proteome</keyword>
<dbReference type="InterPro" id="IPR036457">
    <property type="entry name" value="PPM-type-like_dom_sf"/>
</dbReference>
<dbReference type="AlphaFoldDB" id="A0AAD2DYE6"/>
<gene>
    <name evidence="1" type="ORF">FPE_LOCUS19792</name>
</gene>
<dbReference type="InterPro" id="IPR015655">
    <property type="entry name" value="PP2C"/>
</dbReference>
<protein>
    <recommendedName>
        <fullName evidence="3">PPM-type phosphatase domain-containing protein</fullName>
    </recommendedName>
</protein>
<proteinExistence type="predicted"/>
<dbReference type="GO" id="GO:0004722">
    <property type="term" value="F:protein serine/threonine phosphatase activity"/>
    <property type="evidence" value="ECO:0007669"/>
    <property type="project" value="InterPro"/>
</dbReference>
<evidence type="ECO:0000313" key="2">
    <source>
        <dbReference type="Proteomes" id="UP000834106"/>
    </source>
</evidence>
<sequence>MFSISGTVSLQMSWAHGKVGEDRVHIVIFEEHGFVFVGIYDGFSGPDATDFLLNNLYFNVYKELKGLLWFDKSESCENTINSQSFMSKSLDTKERVELERKLREKLSNLEVDVVRGNNIINHLRVLKALSEALRKTEASYLDRCTSVKEEVRRIRTEHPDNPLAVFNKRVKGSLKVTCAFGADFLKQSLLKPIPLEATSVANKTEVFSQN</sequence>
<dbReference type="PANTHER" id="PTHR13832">
    <property type="entry name" value="PROTEIN PHOSPHATASE 2C"/>
    <property type="match status" value="1"/>
</dbReference>
<dbReference type="PANTHER" id="PTHR13832:SF737">
    <property type="entry name" value="PROTEIN PHOSPHATASE 2C 23-RELATED"/>
    <property type="match status" value="1"/>
</dbReference>